<evidence type="ECO:0000313" key="1">
    <source>
        <dbReference type="EMBL" id="QGM46001.1"/>
    </source>
</evidence>
<dbReference type="Pfam" id="PF17269">
    <property type="entry name" value="DUF5335"/>
    <property type="match status" value="1"/>
</dbReference>
<dbReference type="KEGG" id="mhey:H2LOC_009970"/>
<gene>
    <name evidence="1" type="ORF">H2LOC_009970</name>
</gene>
<dbReference type="Proteomes" id="UP000309061">
    <property type="component" value="Chromosome"/>
</dbReference>
<accession>A0A6B8KG76</accession>
<reference evidence="1 2" key="1">
    <citation type="submission" date="2019-11" db="EMBL/GenBank/DDBJ databases">
        <title>The genome sequence of Methylocystis heyeri.</title>
        <authorList>
            <person name="Oshkin I.Y."/>
            <person name="Miroshnikov K."/>
            <person name="Dedysh S.N."/>
        </authorList>
    </citation>
    <scope>NUCLEOTIDE SEQUENCE [LARGE SCALE GENOMIC DNA]</scope>
    <source>
        <strain evidence="1 2">H2</strain>
    </source>
</reference>
<name>A0A6B8KG76_9HYPH</name>
<dbReference type="InterPro" id="IPR035223">
    <property type="entry name" value="DUF5335"/>
</dbReference>
<keyword evidence="2" id="KW-1185">Reference proteome</keyword>
<organism evidence="1 2">
    <name type="scientific">Methylocystis heyeri</name>
    <dbReference type="NCBI Taxonomy" id="391905"/>
    <lineage>
        <taxon>Bacteria</taxon>
        <taxon>Pseudomonadati</taxon>
        <taxon>Pseudomonadota</taxon>
        <taxon>Alphaproteobacteria</taxon>
        <taxon>Hyphomicrobiales</taxon>
        <taxon>Methylocystaceae</taxon>
        <taxon>Methylocystis</taxon>
    </lineage>
</organism>
<dbReference type="OrthoDB" id="7428502at2"/>
<sequence length="113" mass="12546">MTLRKLDKAEWGAFFQNLTRALQGAQAEIDVMSLSIGAQAQTGWRPLFGLAYDEKDDVLEVALEGLDHLIPKPVEIFFDDQAGMIGSLEVTDRAEVKQIVKFRQPLALAGESR</sequence>
<evidence type="ECO:0000313" key="2">
    <source>
        <dbReference type="Proteomes" id="UP000309061"/>
    </source>
</evidence>
<dbReference type="RefSeq" id="WP_136496263.1">
    <property type="nucleotide sequence ID" value="NZ_CP046052.1"/>
</dbReference>
<dbReference type="AlphaFoldDB" id="A0A6B8KG76"/>
<proteinExistence type="predicted"/>
<dbReference type="EMBL" id="CP046052">
    <property type="protein sequence ID" value="QGM46001.1"/>
    <property type="molecule type" value="Genomic_DNA"/>
</dbReference>
<protein>
    <submittedName>
        <fullName evidence="1">Uncharacterized protein</fullName>
    </submittedName>
</protein>